<dbReference type="AlphaFoldDB" id="A0A146L2Z9"/>
<dbReference type="GO" id="GO:0003676">
    <property type="term" value="F:nucleic acid binding"/>
    <property type="evidence" value="ECO:0007669"/>
    <property type="project" value="InterPro"/>
</dbReference>
<dbReference type="PANTHER" id="PTHR13370">
    <property type="entry name" value="RNA METHYLASE-RELATED"/>
    <property type="match status" value="1"/>
</dbReference>
<evidence type="ECO:0000313" key="3">
    <source>
        <dbReference type="EMBL" id="JAQ01686.1"/>
    </source>
</evidence>
<dbReference type="GO" id="GO:0032259">
    <property type="term" value="P:methylation"/>
    <property type="evidence" value="ECO:0007669"/>
    <property type="project" value="UniProtKB-KW"/>
</dbReference>
<dbReference type="SUPFAM" id="SSF53335">
    <property type="entry name" value="S-adenosyl-L-methionine-dependent methyltransferases"/>
    <property type="match status" value="1"/>
</dbReference>
<dbReference type="GO" id="GO:0008168">
    <property type="term" value="F:methyltransferase activity"/>
    <property type="evidence" value="ECO:0007669"/>
    <property type="project" value="UniProtKB-KW"/>
</dbReference>
<keyword evidence="1 3" id="KW-0489">Methyltransferase</keyword>
<proteinExistence type="predicted"/>
<dbReference type="GO" id="GO:0005737">
    <property type="term" value="C:cytoplasm"/>
    <property type="evidence" value="ECO:0007669"/>
    <property type="project" value="TreeGrafter"/>
</dbReference>
<dbReference type="PANTHER" id="PTHR13370:SF3">
    <property type="entry name" value="TRNA (GUANINE(10)-N2)-METHYLTRANSFERASE HOMOLOG"/>
    <property type="match status" value="1"/>
</dbReference>
<organism evidence="3">
    <name type="scientific">Lygus hesperus</name>
    <name type="common">Western plant bug</name>
    <dbReference type="NCBI Taxonomy" id="30085"/>
    <lineage>
        <taxon>Eukaryota</taxon>
        <taxon>Metazoa</taxon>
        <taxon>Ecdysozoa</taxon>
        <taxon>Arthropoda</taxon>
        <taxon>Hexapoda</taxon>
        <taxon>Insecta</taxon>
        <taxon>Pterygota</taxon>
        <taxon>Neoptera</taxon>
        <taxon>Paraneoptera</taxon>
        <taxon>Hemiptera</taxon>
        <taxon>Heteroptera</taxon>
        <taxon>Panheteroptera</taxon>
        <taxon>Cimicomorpha</taxon>
        <taxon>Miridae</taxon>
        <taxon>Mirini</taxon>
        <taxon>Lygus</taxon>
    </lineage>
</organism>
<feature type="non-terminal residue" evidence="3">
    <location>
        <position position="130"/>
    </location>
</feature>
<evidence type="ECO:0000256" key="2">
    <source>
        <dbReference type="ARBA" id="ARBA00022679"/>
    </source>
</evidence>
<dbReference type="EMBL" id="GDHC01016943">
    <property type="protein sequence ID" value="JAQ01686.1"/>
    <property type="molecule type" value="Transcribed_RNA"/>
</dbReference>
<gene>
    <name evidence="3" type="primary">trmt11_2</name>
    <name evidence="3" type="ORF">g.87549</name>
</gene>
<accession>A0A146L2Z9</accession>
<protein>
    <submittedName>
        <fullName evidence="3">tRNA (Guanine(10)-N2)-methyltransferase</fullName>
    </submittedName>
</protein>
<dbReference type="InterPro" id="IPR002052">
    <property type="entry name" value="DNA_methylase_N6_adenine_CS"/>
</dbReference>
<dbReference type="InterPro" id="IPR029063">
    <property type="entry name" value="SAM-dependent_MTases_sf"/>
</dbReference>
<reference evidence="3" key="1">
    <citation type="journal article" date="2016" name="Gigascience">
        <title>De novo construction of an expanded transcriptome assembly for the western tarnished plant bug, Lygus hesperus.</title>
        <authorList>
            <person name="Tassone E.E."/>
            <person name="Geib S.M."/>
            <person name="Hall B."/>
            <person name="Fabrick J.A."/>
            <person name="Brent C.S."/>
            <person name="Hull J.J."/>
        </authorList>
    </citation>
    <scope>NUCLEOTIDE SEQUENCE</scope>
</reference>
<feature type="non-terminal residue" evidence="3">
    <location>
        <position position="1"/>
    </location>
</feature>
<keyword evidence="2 3" id="KW-0808">Transferase</keyword>
<dbReference type="Gene3D" id="3.40.50.150">
    <property type="entry name" value="Vaccinia Virus protein VP39"/>
    <property type="match status" value="1"/>
</dbReference>
<sequence length="130" mass="14928">QLKSLPSSFTAPYFDENVSYKVKVEVFGSSQTQVEKVQRIEHKPRQEENILANMKQYGLAHRYVDIVVADFSLPLWHDSFKLDAIITDPPYGVREAVERLGTAREDKSISNRHLPTHIPSKIQYSMAQLL</sequence>
<name>A0A146L2Z9_LYGHE</name>
<evidence type="ECO:0000256" key="1">
    <source>
        <dbReference type="ARBA" id="ARBA00022603"/>
    </source>
</evidence>
<dbReference type="PROSITE" id="PS00092">
    <property type="entry name" value="N6_MTASE"/>
    <property type="match status" value="1"/>
</dbReference>